<dbReference type="EMBL" id="JABVXQ010000008">
    <property type="protein sequence ID" value="KAF6094910.1"/>
    <property type="molecule type" value="Genomic_DNA"/>
</dbReference>
<dbReference type="AlphaFoldDB" id="A0A833ZP60"/>
<evidence type="ECO:0000313" key="2">
    <source>
        <dbReference type="Proteomes" id="UP000664940"/>
    </source>
</evidence>
<accession>A0A833ZP60</accession>
<organism evidence="1 2">
    <name type="scientific">Phyllostomus discolor</name>
    <name type="common">pale spear-nosed bat</name>
    <dbReference type="NCBI Taxonomy" id="89673"/>
    <lineage>
        <taxon>Eukaryota</taxon>
        <taxon>Metazoa</taxon>
        <taxon>Chordata</taxon>
        <taxon>Craniata</taxon>
        <taxon>Vertebrata</taxon>
        <taxon>Euteleostomi</taxon>
        <taxon>Mammalia</taxon>
        <taxon>Eutheria</taxon>
        <taxon>Laurasiatheria</taxon>
        <taxon>Chiroptera</taxon>
        <taxon>Yangochiroptera</taxon>
        <taxon>Phyllostomidae</taxon>
        <taxon>Phyllostominae</taxon>
        <taxon>Phyllostomus</taxon>
    </lineage>
</organism>
<name>A0A833ZP60_9CHIR</name>
<dbReference type="Proteomes" id="UP000664940">
    <property type="component" value="Unassembled WGS sequence"/>
</dbReference>
<protein>
    <submittedName>
        <fullName evidence="1">Uncharacterized protein</fullName>
    </submittedName>
</protein>
<sequence>MSEFPAGCCQRQSRPATLSSWWEAKGAPTGRRARSLGLPLTLREQPRAPVRIVTTCGGPRPSWRRQLALSRGEAGLGADWGSQTACCLLLCLCAVHRWCVGGRLLLVSPCVGLSHTLRNAPPCPQVPMALTSFSSPTLQRPYPPSSLQLWLPLSHCACKLTLPPPPQHAGHCGVFWSQPTAAAKHPLTVPKVSFLQGPGSIPFPHSHILSGSWPHCSLDLPLPAQLWPPGLICDLLDTAWVL</sequence>
<gene>
    <name evidence="1" type="ORF">HJG60_011976</name>
</gene>
<proteinExistence type="predicted"/>
<evidence type="ECO:0000313" key="1">
    <source>
        <dbReference type="EMBL" id="KAF6094910.1"/>
    </source>
</evidence>
<reference evidence="1 2" key="1">
    <citation type="journal article" date="2020" name="Nature">
        <title>Six reference-quality genomes reveal evolution of bat adaptations.</title>
        <authorList>
            <person name="Jebb D."/>
            <person name="Huang Z."/>
            <person name="Pippel M."/>
            <person name="Hughes G.M."/>
            <person name="Lavrichenko K."/>
            <person name="Devanna P."/>
            <person name="Winkler S."/>
            <person name="Jermiin L.S."/>
            <person name="Skirmuntt E.C."/>
            <person name="Katzourakis A."/>
            <person name="Burkitt-Gray L."/>
            <person name="Ray D.A."/>
            <person name="Sullivan K.A.M."/>
            <person name="Roscito J.G."/>
            <person name="Kirilenko B.M."/>
            <person name="Davalos L.M."/>
            <person name="Corthals A.P."/>
            <person name="Power M.L."/>
            <person name="Jones G."/>
            <person name="Ransome R.D."/>
            <person name="Dechmann D.K.N."/>
            <person name="Locatelli A.G."/>
            <person name="Puechmaille S.J."/>
            <person name="Fedrigo O."/>
            <person name="Jarvis E.D."/>
            <person name="Hiller M."/>
            <person name="Vernes S.C."/>
            <person name="Myers E.W."/>
            <person name="Teeling E.C."/>
        </authorList>
    </citation>
    <scope>NUCLEOTIDE SEQUENCE [LARGE SCALE GENOMIC DNA]</scope>
    <source>
        <strain evidence="1">Bat1K_MPI-CBG_1</strain>
    </source>
</reference>
<comment type="caution">
    <text evidence="1">The sequence shown here is derived from an EMBL/GenBank/DDBJ whole genome shotgun (WGS) entry which is preliminary data.</text>
</comment>